<evidence type="ECO:0000313" key="2">
    <source>
        <dbReference type="EMBL" id="MCD7461711.1"/>
    </source>
</evidence>
<accession>A0ABS8SRR5</accession>
<feature type="compositionally biased region" description="Low complexity" evidence="1">
    <location>
        <begin position="83"/>
        <end position="92"/>
    </location>
</feature>
<sequence length="135" mass="15898">HIWDSSGCFWWLENHGDGVDGSGCWFWSRVVVRRLKTRERGEVFHRERGLLVEEKERGSREIWWLLGFTEEDEQRRRGGDCCGGSRQSSDDGYGLTGKERTATRKRGERVWLFPGVAHWSKATRAMGERERELRR</sequence>
<gene>
    <name evidence="2" type="ORF">HAX54_046860</name>
</gene>
<evidence type="ECO:0000313" key="3">
    <source>
        <dbReference type="Proteomes" id="UP000823775"/>
    </source>
</evidence>
<name>A0ABS8SRR5_DATST</name>
<evidence type="ECO:0000256" key="1">
    <source>
        <dbReference type="SAM" id="MobiDB-lite"/>
    </source>
</evidence>
<dbReference type="EMBL" id="JACEIK010000746">
    <property type="protein sequence ID" value="MCD7461711.1"/>
    <property type="molecule type" value="Genomic_DNA"/>
</dbReference>
<dbReference type="Proteomes" id="UP000823775">
    <property type="component" value="Unassembled WGS sequence"/>
</dbReference>
<keyword evidence="3" id="KW-1185">Reference proteome</keyword>
<feature type="non-terminal residue" evidence="2">
    <location>
        <position position="1"/>
    </location>
</feature>
<protein>
    <submittedName>
        <fullName evidence="2">Uncharacterized protein</fullName>
    </submittedName>
</protein>
<feature type="region of interest" description="Disordered" evidence="1">
    <location>
        <begin position="72"/>
        <end position="102"/>
    </location>
</feature>
<reference evidence="2 3" key="1">
    <citation type="journal article" date="2021" name="BMC Genomics">
        <title>Datura genome reveals duplications of psychoactive alkaloid biosynthetic genes and high mutation rate following tissue culture.</title>
        <authorList>
            <person name="Rajewski A."/>
            <person name="Carter-House D."/>
            <person name="Stajich J."/>
            <person name="Litt A."/>
        </authorList>
    </citation>
    <scope>NUCLEOTIDE SEQUENCE [LARGE SCALE GENOMIC DNA]</scope>
    <source>
        <strain evidence="2">AR-01</strain>
    </source>
</reference>
<comment type="caution">
    <text evidence="2">The sequence shown here is derived from an EMBL/GenBank/DDBJ whole genome shotgun (WGS) entry which is preliminary data.</text>
</comment>
<proteinExistence type="predicted"/>
<organism evidence="2 3">
    <name type="scientific">Datura stramonium</name>
    <name type="common">Jimsonweed</name>
    <name type="synonym">Common thornapple</name>
    <dbReference type="NCBI Taxonomy" id="4076"/>
    <lineage>
        <taxon>Eukaryota</taxon>
        <taxon>Viridiplantae</taxon>
        <taxon>Streptophyta</taxon>
        <taxon>Embryophyta</taxon>
        <taxon>Tracheophyta</taxon>
        <taxon>Spermatophyta</taxon>
        <taxon>Magnoliopsida</taxon>
        <taxon>eudicotyledons</taxon>
        <taxon>Gunneridae</taxon>
        <taxon>Pentapetalae</taxon>
        <taxon>asterids</taxon>
        <taxon>lamiids</taxon>
        <taxon>Solanales</taxon>
        <taxon>Solanaceae</taxon>
        <taxon>Solanoideae</taxon>
        <taxon>Datureae</taxon>
        <taxon>Datura</taxon>
    </lineage>
</organism>